<evidence type="ECO:0000256" key="4">
    <source>
        <dbReference type="PROSITE-ProRule" id="PRU00169"/>
    </source>
</evidence>
<reference evidence="11 12" key="1">
    <citation type="submission" date="2017-03" db="EMBL/GenBank/DDBJ databases">
        <authorList>
            <person name="Afonso C.L."/>
            <person name="Miller P.J."/>
            <person name="Scott M.A."/>
            <person name="Spackman E."/>
            <person name="Goraichik I."/>
            <person name="Dimitrov K.M."/>
            <person name="Suarez D.L."/>
            <person name="Swayne D.E."/>
        </authorList>
    </citation>
    <scope>NUCLEOTIDE SEQUENCE [LARGE SCALE GENOMIC DNA]</scope>
    <source>
        <strain evidence="11 12">CECT 7691</strain>
    </source>
</reference>
<dbReference type="PROSITE" id="PS50109">
    <property type="entry name" value="HIS_KIN"/>
    <property type="match status" value="1"/>
</dbReference>
<dbReference type="InterPro" id="IPR036097">
    <property type="entry name" value="HisK_dim/P_sf"/>
</dbReference>
<dbReference type="Gene3D" id="1.10.287.130">
    <property type="match status" value="1"/>
</dbReference>
<accession>A0A1Y5TYA6</accession>
<feature type="domain" description="Response regulatory" evidence="8">
    <location>
        <begin position="13"/>
        <end position="129"/>
    </location>
</feature>
<feature type="coiled-coil region" evidence="5">
    <location>
        <begin position="114"/>
        <end position="150"/>
    </location>
</feature>
<dbReference type="InterPro" id="IPR001789">
    <property type="entry name" value="Sig_transdc_resp-reg_receiver"/>
</dbReference>
<dbReference type="Gene3D" id="3.40.50.2300">
    <property type="match status" value="2"/>
</dbReference>
<dbReference type="NCBIfam" id="TIGR00229">
    <property type="entry name" value="sensory_box"/>
    <property type="match status" value="2"/>
</dbReference>
<dbReference type="SUPFAM" id="SSF55874">
    <property type="entry name" value="ATPase domain of HSP90 chaperone/DNA topoisomerase II/histidine kinase"/>
    <property type="match status" value="1"/>
</dbReference>
<dbReference type="PROSITE" id="PS50110">
    <property type="entry name" value="RESPONSE_REGULATORY"/>
    <property type="match status" value="2"/>
</dbReference>
<gene>
    <name evidence="11" type="ORF">OCH7691_03929</name>
</gene>
<comment type="catalytic activity">
    <reaction evidence="1">
        <text>ATP + protein L-histidine = ADP + protein N-phospho-L-histidine.</text>
        <dbReference type="EC" id="2.7.13.3"/>
    </reaction>
</comment>
<proteinExistence type="predicted"/>
<organism evidence="11 12">
    <name type="scientific">Oceanibacterium hippocampi</name>
    <dbReference type="NCBI Taxonomy" id="745714"/>
    <lineage>
        <taxon>Bacteria</taxon>
        <taxon>Pseudomonadati</taxon>
        <taxon>Pseudomonadota</taxon>
        <taxon>Alphaproteobacteria</taxon>
        <taxon>Sneathiellales</taxon>
        <taxon>Sneathiellaceae</taxon>
        <taxon>Oceanibacterium</taxon>
    </lineage>
</organism>
<feature type="domain" description="PAS" evidence="9">
    <location>
        <begin position="147"/>
        <end position="199"/>
    </location>
</feature>
<dbReference type="SUPFAM" id="SSF55785">
    <property type="entry name" value="PYP-like sensor domain (PAS domain)"/>
    <property type="match status" value="2"/>
</dbReference>
<dbReference type="SMART" id="SM00091">
    <property type="entry name" value="PAS"/>
    <property type="match status" value="2"/>
</dbReference>
<dbReference type="Pfam" id="PF00512">
    <property type="entry name" value="HisKA"/>
    <property type="match status" value="1"/>
</dbReference>
<feature type="domain" description="Response regulatory" evidence="8">
    <location>
        <begin position="655"/>
        <end position="771"/>
    </location>
</feature>
<feature type="domain" description="PAS" evidence="9">
    <location>
        <begin position="272"/>
        <end position="317"/>
    </location>
</feature>
<name>A0A1Y5TYA6_9PROT</name>
<dbReference type="EC" id="2.7.13.3" evidence="2"/>
<dbReference type="InterPro" id="IPR003661">
    <property type="entry name" value="HisK_dim/P_dom"/>
</dbReference>
<keyword evidence="5" id="KW-0175">Coiled coil</keyword>
<dbReference type="Pfam" id="PF02518">
    <property type="entry name" value="HATPase_c"/>
    <property type="match status" value="1"/>
</dbReference>
<dbReference type="PANTHER" id="PTHR43065:SF49">
    <property type="entry name" value="HISTIDINE KINASE"/>
    <property type="match status" value="1"/>
</dbReference>
<evidence type="ECO:0000313" key="12">
    <source>
        <dbReference type="Proteomes" id="UP000193200"/>
    </source>
</evidence>
<feature type="domain" description="Histidine kinase" evidence="7">
    <location>
        <begin position="410"/>
        <end position="633"/>
    </location>
</feature>
<dbReference type="InterPro" id="IPR000014">
    <property type="entry name" value="PAS"/>
</dbReference>
<dbReference type="SUPFAM" id="SSF47384">
    <property type="entry name" value="Homodimeric domain of signal transducing histidine kinase"/>
    <property type="match status" value="1"/>
</dbReference>
<feature type="modified residue" description="4-aspartylphosphate" evidence="4">
    <location>
        <position position="64"/>
    </location>
</feature>
<evidence type="ECO:0000313" key="11">
    <source>
        <dbReference type="EMBL" id="SLN75707.1"/>
    </source>
</evidence>
<dbReference type="InterPro" id="IPR036890">
    <property type="entry name" value="HATPase_C_sf"/>
</dbReference>
<evidence type="ECO:0000259" key="7">
    <source>
        <dbReference type="PROSITE" id="PS50109"/>
    </source>
</evidence>
<dbReference type="SUPFAM" id="SSF52172">
    <property type="entry name" value="CheY-like"/>
    <property type="match status" value="2"/>
</dbReference>
<dbReference type="RefSeq" id="WP_085885271.1">
    <property type="nucleotide sequence ID" value="NZ_FWFR01000004.1"/>
</dbReference>
<protein>
    <recommendedName>
        <fullName evidence="2">histidine kinase</fullName>
        <ecNumber evidence="2">2.7.13.3</ecNumber>
    </recommendedName>
</protein>
<feature type="modified residue" description="4-aspartylphosphate" evidence="4">
    <location>
        <position position="705"/>
    </location>
</feature>
<dbReference type="InterPro" id="IPR000700">
    <property type="entry name" value="PAS-assoc_C"/>
</dbReference>
<keyword evidence="12" id="KW-1185">Reference proteome</keyword>
<dbReference type="InterPro" id="IPR001610">
    <property type="entry name" value="PAC"/>
</dbReference>
<feature type="domain" description="PAC" evidence="10">
    <location>
        <begin position="225"/>
        <end position="275"/>
    </location>
</feature>
<dbReference type="Proteomes" id="UP000193200">
    <property type="component" value="Unassembled WGS sequence"/>
</dbReference>
<dbReference type="CDD" id="cd00156">
    <property type="entry name" value="REC"/>
    <property type="match status" value="1"/>
</dbReference>
<keyword evidence="3 4" id="KW-0597">Phosphoprotein</keyword>
<evidence type="ECO:0000259" key="9">
    <source>
        <dbReference type="PROSITE" id="PS50112"/>
    </source>
</evidence>
<feature type="region of interest" description="Disordered" evidence="6">
    <location>
        <begin position="202"/>
        <end position="223"/>
    </location>
</feature>
<evidence type="ECO:0000256" key="2">
    <source>
        <dbReference type="ARBA" id="ARBA00012438"/>
    </source>
</evidence>
<dbReference type="InterPro" id="IPR003594">
    <property type="entry name" value="HATPase_dom"/>
</dbReference>
<dbReference type="CDD" id="cd00130">
    <property type="entry name" value="PAS"/>
    <property type="match status" value="2"/>
</dbReference>
<evidence type="ECO:0000259" key="8">
    <source>
        <dbReference type="PROSITE" id="PS50110"/>
    </source>
</evidence>
<dbReference type="InterPro" id="IPR005467">
    <property type="entry name" value="His_kinase_dom"/>
</dbReference>
<dbReference type="PRINTS" id="PR00344">
    <property type="entry name" value="BCTRLSENSOR"/>
</dbReference>
<dbReference type="EMBL" id="FWFR01000004">
    <property type="protein sequence ID" value="SLN75707.1"/>
    <property type="molecule type" value="Genomic_DNA"/>
</dbReference>
<dbReference type="SMART" id="SM00448">
    <property type="entry name" value="REC"/>
    <property type="match status" value="2"/>
</dbReference>
<dbReference type="Gene3D" id="3.30.565.10">
    <property type="entry name" value="Histidine kinase-like ATPase, C-terminal domain"/>
    <property type="match status" value="1"/>
</dbReference>
<dbReference type="GO" id="GO:0000155">
    <property type="term" value="F:phosphorelay sensor kinase activity"/>
    <property type="evidence" value="ECO:0007669"/>
    <property type="project" value="InterPro"/>
</dbReference>
<dbReference type="SMART" id="SM00388">
    <property type="entry name" value="HisKA"/>
    <property type="match status" value="1"/>
</dbReference>
<dbReference type="PROSITE" id="PS50112">
    <property type="entry name" value="PAS"/>
    <property type="match status" value="2"/>
</dbReference>
<evidence type="ECO:0000256" key="5">
    <source>
        <dbReference type="SAM" id="Coils"/>
    </source>
</evidence>
<dbReference type="InterPro" id="IPR004358">
    <property type="entry name" value="Sig_transdc_His_kin-like_C"/>
</dbReference>
<dbReference type="InterPro" id="IPR035965">
    <property type="entry name" value="PAS-like_dom_sf"/>
</dbReference>
<sequence>MTKEKNARGVPLRVLIVEDSEVDTELLVRELRRGGYEPGYRRVAQSETFNEALDNQDWDIILCDYTMPGFSGTEALSLLRDRGLDIPFIFVSGTIGEETAVAAMRAGAQDYVVKDNLKRLFPAIERELREAEMRRQRMQAESERRAVELKFREVLAMAPDAIVAADENQRITIFNRAAEALFGYDAAEVSGQPIAILRPRHSAGTDQTDPVAFDGQPDTRGLSGGPVETIWQRKNGEEFPAEASLSRLVDNGNTTFMAVIRDISGRKRDEATLRKLSRAVHHSASLIVITDHAGVIEYANPSLLRTMGFAADEVIGRKPSLWKSGAAAESHYAALWETVLAGRDWHGEFQNRCKDGSLISVFATISPIKDPGGQITHFISIQEDITQRKALESQLQQAQKMEAVGQLTGGMAHDFNNLLTVVIGNLDLLRDEFETRPTAQRMAQLALDASLRGADLTRKLLAFSRRQPLETKAFDLNALVAATTELLRRTIGEQISIELDLAADLWPALADPAQLEAALTNLAINARDAMPDGGTLTIATANAEINQQFADRNVEVTVGNYVTLAVSDTGTGMPQAILDKVFEPFFTTKEEGKGTGLGLSMIYGFVKQSGGHVWIDSEVGRGTKVLLYLPKAGGDPETVAGANGDEPEKARHDATVLVVEDNAEVRDVAVSQLRTFGYQVVEAEDGPAAMALLEQGLPVDLLFTDVVMPGGMSGLDLARNARRLRPELKVLFTTGFAAMAPTGDAMNGDNGNVLRKPYRKEELARKIGEALGGREPGT</sequence>
<dbReference type="AlphaFoldDB" id="A0A1Y5TYA6"/>
<dbReference type="Pfam" id="PF00072">
    <property type="entry name" value="Response_reg"/>
    <property type="match status" value="2"/>
</dbReference>
<evidence type="ECO:0000256" key="6">
    <source>
        <dbReference type="SAM" id="MobiDB-lite"/>
    </source>
</evidence>
<feature type="domain" description="PAC" evidence="10">
    <location>
        <begin position="343"/>
        <end position="397"/>
    </location>
</feature>
<dbReference type="SMART" id="SM00086">
    <property type="entry name" value="PAC"/>
    <property type="match status" value="2"/>
</dbReference>
<dbReference type="Gene3D" id="3.30.450.20">
    <property type="entry name" value="PAS domain"/>
    <property type="match status" value="2"/>
</dbReference>
<evidence type="ECO:0000256" key="1">
    <source>
        <dbReference type="ARBA" id="ARBA00000085"/>
    </source>
</evidence>
<dbReference type="OrthoDB" id="7284568at2"/>
<dbReference type="PANTHER" id="PTHR43065">
    <property type="entry name" value="SENSOR HISTIDINE KINASE"/>
    <property type="match status" value="1"/>
</dbReference>
<evidence type="ECO:0000259" key="10">
    <source>
        <dbReference type="PROSITE" id="PS50113"/>
    </source>
</evidence>
<dbReference type="InterPro" id="IPR011006">
    <property type="entry name" value="CheY-like_superfamily"/>
</dbReference>
<dbReference type="Pfam" id="PF13426">
    <property type="entry name" value="PAS_9"/>
    <property type="match status" value="2"/>
</dbReference>
<dbReference type="FunCoup" id="A0A1Y5TYA6">
    <property type="interactions" value="241"/>
</dbReference>
<dbReference type="SMART" id="SM00387">
    <property type="entry name" value="HATPase_c"/>
    <property type="match status" value="1"/>
</dbReference>
<evidence type="ECO:0000256" key="3">
    <source>
        <dbReference type="ARBA" id="ARBA00022553"/>
    </source>
</evidence>
<dbReference type="CDD" id="cd00082">
    <property type="entry name" value="HisKA"/>
    <property type="match status" value="1"/>
</dbReference>
<dbReference type="InParanoid" id="A0A1Y5TYA6"/>
<dbReference type="PROSITE" id="PS50113">
    <property type="entry name" value="PAC"/>
    <property type="match status" value="2"/>
</dbReference>